<organism evidence="1 2">
    <name type="scientific">Candidatus Woesebacteria bacterium GW2011_GWB1_39_12</name>
    <dbReference type="NCBI Taxonomy" id="1618574"/>
    <lineage>
        <taxon>Bacteria</taxon>
        <taxon>Candidatus Woeseibacteriota</taxon>
    </lineage>
</organism>
<comment type="caution">
    <text evidence="1">The sequence shown here is derived from an EMBL/GenBank/DDBJ whole genome shotgun (WGS) entry which is preliminary data.</text>
</comment>
<protein>
    <submittedName>
        <fullName evidence="1">Uncharacterized protein</fullName>
    </submittedName>
</protein>
<dbReference type="Proteomes" id="UP000033881">
    <property type="component" value="Unassembled WGS sequence"/>
</dbReference>
<proteinExistence type="predicted"/>
<sequence length="114" mass="12704">MKDIEKLLVSSGYALSSAKLTQYQTSSIEIAHAVSQVEELVAEIMAFLFVNAMPKEKLLFRGESGVPNAIADVGVILERCGKQNAMDYFKRFLLSNSFEDKMKIINEINDNALI</sequence>
<evidence type="ECO:0000313" key="1">
    <source>
        <dbReference type="EMBL" id="KKR00027.1"/>
    </source>
</evidence>
<accession>A0A0G0QE72</accession>
<evidence type="ECO:0000313" key="2">
    <source>
        <dbReference type="Proteomes" id="UP000033881"/>
    </source>
</evidence>
<gene>
    <name evidence="1" type="ORF">UT24_C0018G0009</name>
</gene>
<reference evidence="1 2" key="1">
    <citation type="journal article" date="2015" name="Nature">
        <title>rRNA introns, odd ribosomes, and small enigmatic genomes across a large radiation of phyla.</title>
        <authorList>
            <person name="Brown C.T."/>
            <person name="Hug L.A."/>
            <person name="Thomas B.C."/>
            <person name="Sharon I."/>
            <person name="Castelle C.J."/>
            <person name="Singh A."/>
            <person name="Wilkins M.J."/>
            <person name="Williams K.H."/>
            <person name="Banfield J.F."/>
        </authorList>
    </citation>
    <scope>NUCLEOTIDE SEQUENCE [LARGE SCALE GENOMIC DNA]</scope>
</reference>
<dbReference type="STRING" id="1618574.UT24_C0018G0009"/>
<dbReference type="EMBL" id="LBWB01000018">
    <property type="protein sequence ID" value="KKR00027.1"/>
    <property type="molecule type" value="Genomic_DNA"/>
</dbReference>
<dbReference type="AlphaFoldDB" id="A0A0G0QE72"/>
<name>A0A0G0QE72_9BACT</name>